<dbReference type="PATRIC" id="fig|458.5.peg.2510"/>
<feature type="domain" description="BON" evidence="1">
    <location>
        <begin position="49"/>
        <end position="122"/>
    </location>
</feature>
<evidence type="ECO:0000313" key="2">
    <source>
        <dbReference type="EMBL" id="KTD45610.1"/>
    </source>
</evidence>
<proteinExistence type="predicted"/>
<accession>A0A0W0XLV4</accession>
<dbReference type="InterPro" id="IPR007055">
    <property type="entry name" value="BON_dom"/>
</dbReference>
<comment type="caution">
    <text evidence="2">The sequence shown here is derived from an EMBL/GenBank/DDBJ whole genome shotgun (WGS) entry which is preliminary data.</text>
</comment>
<dbReference type="InterPro" id="IPR051686">
    <property type="entry name" value="Lipoprotein_DolP"/>
</dbReference>
<name>A0A0W0XLV4_9GAMM</name>
<dbReference type="PANTHER" id="PTHR34606:SF15">
    <property type="entry name" value="BON DOMAIN-CONTAINING PROTEIN"/>
    <property type="match status" value="1"/>
</dbReference>
<dbReference type="PROSITE" id="PS51257">
    <property type="entry name" value="PROKAR_LIPOPROTEIN"/>
    <property type="match status" value="1"/>
</dbReference>
<dbReference type="AlphaFoldDB" id="A0A0W0XLV4"/>
<dbReference type="RefSeq" id="WP_058532390.1">
    <property type="nucleotide sequence ID" value="NZ_CAAAIN010000002.1"/>
</dbReference>
<dbReference type="STRING" id="458.Lrub_2407"/>
<evidence type="ECO:0000313" key="3">
    <source>
        <dbReference type="Proteomes" id="UP000054608"/>
    </source>
</evidence>
<organism evidence="2 3">
    <name type="scientific">Legionella rubrilucens</name>
    <dbReference type="NCBI Taxonomy" id="458"/>
    <lineage>
        <taxon>Bacteria</taxon>
        <taxon>Pseudomonadati</taxon>
        <taxon>Pseudomonadota</taxon>
        <taxon>Gammaproteobacteria</taxon>
        <taxon>Legionellales</taxon>
        <taxon>Legionellaceae</taxon>
        <taxon>Legionella</taxon>
    </lineage>
</organism>
<reference evidence="2 3" key="1">
    <citation type="submission" date="2015-11" db="EMBL/GenBank/DDBJ databases">
        <title>Genomic analysis of 38 Legionella species identifies large and diverse effector repertoires.</title>
        <authorList>
            <person name="Burstein D."/>
            <person name="Amaro F."/>
            <person name="Zusman T."/>
            <person name="Lifshitz Z."/>
            <person name="Cohen O."/>
            <person name="Gilbert J.A."/>
            <person name="Pupko T."/>
            <person name="Shuman H.A."/>
            <person name="Segal G."/>
        </authorList>
    </citation>
    <scope>NUCLEOTIDE SEQUENCE [LARGE SCALE GENOMIC DNA]</scope>
    <source>
        <strain evidence="2 3">WA-270A-C2</strain>
    </source>
</reference>
<evidence type="ECO:0000259" key="1">
    <source>
        <dbReference type="PROSITE" id="PS50914"/>
    </source>
</evidence>
<dbReference type="EMBL" id="LNYT01000022">
    <property type="protein sequence ID" value="KTD45610.1"/>
    <property type="molecule type" value="Genomic_DNA"/>
</dbReference>
<gene>
    <name evidence="2" type="ORF">Lrub_2407</name>
</gene>
<dbReference type="Proteomes" id="UP000054608">
    <property type="component" value="Unassembled WGS sequence"/>
</dbReference>
<protein>
    <submittedName>
        <fullName evidence="2">Periplasmic protein</fullName>
    </submittedName>
</protein>
<dbReference type="Gene3D" id="3.30.1340.30">
    <property type="match status" value="1"/>
</dbReference>
<dbReference type="PANTHER" id="PTHR34606">
    <property type="entry name" value="BON DOMAIN-CONTAINING PROTEIN"/>
    <property type="match status" value="1"/>
</dbReference>
<keyword evidence="3" id="KW-1185">Reference proteome</keyword>
<dbReference type="Pfam" id="PF04972">
    <property type="entry name" value="BON"/>
    <property type="match status" value="1"/>
</dbReference>
<dbReference type="PROSITE" id="PS50914">
    <property type="entry name" value="BON"/>
    <property type="match status" value="1"/>
</dbReference>
<sequence length="122" mass="13322">MLKPITKGVFYTVFGIILAGCYYQKPTYYEPNQSVNSSTSITRGQVNMSDQMITNQVRNRIGNRSLLGSSNGGNTPINVMTKNGVVYLSGSVNTVQERRRIIQIASSVPGVKSVKSTLKTNS</sequence>